<reference evidence="12 13" key="1">
    <citation type="journal article" date="2016" name="Nat. Commun.">
        <title>Thousands of microbial genomes shed light on interconnected biogeochemical processes in an aquifer system.</title>
        <authorList>
            <person name="Anantharaman K."/>
            <person name="Brown C.T."/>
            <person name="Hug L.A."/>
            <person name="Sharon I."/>
            <person name="Castelle C.J."/>
            <person name="Probst A.J."/>
            <person name="Thomas B.C."/>
            <person name="Singh A."/>
            <person name="Wilkins M.J."/>
            <person name="Karaoz U."/>
            <person name="Brodie E.L."/>
            <person name="Williams K.H."/>
            <person name="Hubbard S.S."/>
            <person name="Banfield J.F."/>
        </authorList>
    </citation>
    <scope>NUCLEOTIDE SEQUENCE [LARGE SCALE GENOMIC DNA]</scope>
</reference>
<feature type="active site" evidence="7">
    <location>
        <position position="154"/>
    </location>
</feature>
<dbReference type="GO" id="GO:0009002">
    <property type="term" value="F:serine-type D-Ala-D-Ala carboxypeptidase activity"/>
    <property type="evidence" value="ECO:0007669"/>
    <property type="project" value="InterPro"/>
</dbReference>
<evidence type="ECO:0000313" key="12">
    <source>
        <dbReference type="EMBL" id="OGN07554.1"/>
    </source>
</evidence>
<evidence type="ECO:0000256" key="10">
    <source>
        <dbReference type="SAM" id="Phobius"/>
    </source>
</evidence>
<feature type="active site" description="Acyl-ester intermediate" evidence="7">
    <location>
        <position position="99"/>
    </location>
</feature>
<evidence type="ECO:0000256" key="5">
    <source>
        <dbReference type="ARBA" id="ARBA00022984"/>
    </source>
</evidence>
<dbReference type="GO" id="GO:0008800">
    <property type="term" value="F:beta-lactamase activity"/>
    <property type="evidence" value="ECO:0007669"/>
    <property type="project" value="InterPro"/>
</dbReference>
<dbReference type="SUPFAM" id="SSF56601">
    <property type="entry name" value="beta-lactamase/transpeptidase-like"/>
    <property type="match status" value="1"/>
</dbReference>
<evidence type="ECO:0000256" key="2">
    <source>
        <dbReference type="ARBA" id="ARBA00022729"/>
    </source>
</evidence>
<comment type="caution">
    <text evidence="12">The sequence shown here is derived from an EMBL/GenBank/DDBJ whole genome shotgun (WGS) entry which is preliminary data.</text>
</comment>
<dbReference type="InterPro" id="IPR012338">
    <property type="entry name" value="Beta-lactam/transpept-like"/>
</dbReference>
<dbReference type="GO" id="GO:0008360">
    <property type="term" value="P:regulation of cell shape"/>
    <property type="evidence" value="ECO:0007669"/>
    <property type="project" value="UniProtKB-KW"/>
</dbReference>
<comment type="similarity">
    <text evidence="1 9">Belongs to the peptidase S11 family.</text>
</comment>
<protein>
    <recommendedName>
        <fullName evidence="11">Peptidase S11 D-alanyl-D-alanine carboxypeptidase A N-terminal domain-containing protein</fullName>
    </recommendedName>
</protein>
<organism evidence="12 13">
    <name type="scientific">Candidatus Yanofskybacteria bacterium RIFCSPHIGHO2_01_FULL_45_42</name>
    <dbReference type="NCBI Taxonomy" id="1802671"/>
    <lineage>
        <taxon>Bacteria</taxon>
        <taxon>Candidatus Yanofskyibacteriota</taxon>
    </lineage>
</organism>
<dbReference type="Gene3D" id="3.40.710.10">
    <property type="entry name" value="DD-peptidase/beta-lactamase superfamily"/>
    <property type="match status" value="1"/>
</dbReference>
<evidence type="ECO:0000256" key="7">
    <source>
        <dbReference type="PIRSR" id="PIRSR618044-1"/>
    </source>
</evidence>
<feature type="transmembrane region" description="Helical" evidence="10">
    <location>
        <begin position="6"/>
        <end position="24"/>
    </location>
</feature>
<dbReference type="GO" id="GO:0009252">
    <property type="term" value="P:peptidoglycan biosynthetic process"/>
    <property type="evidence" value="ECO:0007669"/>
    <property type="project" value="UniProtKB-KW"/>
</dbReference>
<dbReference type="GO" id="GO:0071555">
    <property type="term" value="P:cell wall organization"/>
    <property type="evidence" value="ECO:0007669"/>
    <property type="project" value="UniProtKB-KW"/>
</dbReference>
<sequence>MKYSTYLLTIVAGVLLALGGFFLFSANHNSGNGETASIIGGGDNVKAYVLPISQPTLVPILDDSALKPEINSKAVLFYDLRSGKYLFEKNIKEKLPVASLTKVLSAIVALENLDQDDVVTIPKEAVRVDNERQDLYLGENISVRNLIRVMIVESSNDAAYALADYAQKKGIDFIQKINEKSLSIGMFDSSFTDPAGLDDDAFSTAEDMIKLVAYSLQYDVMWEFSREKEILVKSEDGRIAHTVKNTNQLLGVIPDIVGGKTGYTDQALGCLILIVDLPGYDSKIISVVLGSDDRFGDTQKVIEWIKVAYHWQ</sequence>
<evidence type="ECO:0000256" key="3">
    <source>
        <dbReference type="ARBA" id="ARBA00022801"/>
    </source>
</evidence>
<feature type="domain" description="Peptidase S11 D-alanyl-D-alanine carboxypeptidase A N-terminal" evidence="11">
    <location>
        <begin position="65"/>
        <end position="292"/>
    </location>
</feature>
<dbReference type="GO" id="GO:0046677">
    <property type="term" value="P:response to antibiotic"/>
    <property type="evidence" value="ECO:0007669"/>
    <property type="project" value="InterPro"/>
</dbReference>
<gene>
    <name evidence="12" type="ORF">A2750_00450</name>
</gene>
<evidence type="ECO:0000259" key="11">
    <source>
        <dbReference type="Pfam" id="PF00768"/>
    </source>
</evidence>
<evidence type="ECO:0000256" key="9">
    <source>
        <dbReference type="RuleBase" id="RU004016"/>
    </source>
</evidence>
<feature type="binding site" evidence="8">
    <location>
        <position position="260"/>
    </location>
    <ligand>
        <name>substrate</name>
    </ligand>
</feature>
<dbReference type="InterPro" id="IPR018044">
    <property type="entry name" value="Peptidase_S11"/>
</dbReference>
<dbReference type="Proteomes" id="UP000178023">
    <property type="component" value="Unassembled WGS sequence"/>
</dbReference>
<dbReference type="GO" id="GO:0006508">
    <property type="term" value="P:proteolysis"/>
    <property type="evidence" value="ECO:0007669"/>
    <property type="project" value="InterPro"/>
</dbReference>
<keyword evidence="3" id="KW-0378">Hydrolase</keyword>
<dbReference type="InterPro" id="IPR001967">
    <property type="entry name" value="Peptidase_S11_N"/>
</dbReference>
<keyword evidence="10" id="KW-0812">Transmembrane</keyword>
<name>A0A1F8F343_9BACT</name>
<dbReference type="PRINTS" id="PR00725">
    <property type="entry name" value="DADACBPTASE1"/>
</dbReference>
<keyword evidence="2" id="KW-0732">Signal</keyword>
<evidence type="ECO:0000313" key="13">
    <source>
        <dbReference type="Proteomes" id="UP000178023"/>
    </source>
</evidence>
<keyword evidence="5" id="KW-0573">Peptidoglycan synthesis</keyword>
<accession>A0A1F8F343</accession>
<keyword evidence="4" id="KW-0133">Cell shape</keyword>
<dbReference type="InterPro" id="IPR000871">
    <property type="entry name" value="Beta-lactam_class-A"/>
</dbReference>
<keyword evidence="10" id="KW-0472">Membrane</keyword>
<evidence type="ECO:0000256" key="6">
    <source>
        <dbReference type="ARBA" id="ARBA00023316"/>
    </source>
</evidence>
<dbReference type="GO" id="GO:0030655">
    <property type="term" value="P:beta-lactam antibiotic catabolic process"/>
    <property type="evidence" value="ECO:0007669"/>
    <property type="project" value="InterPro"/>
</dbReference>
<dbReference type="AlphaFoldDB" id="A0A1F8F343"/>
<evidence type="ECO:0000256" key="4">
    <source>
        <dbReference type="ARBA" id="ARBA00022960"/>
    </source>
</evidence>
<proteinExistence type="inferred from homology"/>
<dbReference type="PANTHER" id="PTHR35333:SF3">
    <property type="entry name" value="BETA-LACTAMASE-TYPE TRANSPEPTIDASE FOLD CONTAINING PROTEIN"/>
    <property type="match status" value="1"/>
</dbReference>
<dbReference type="PANTHER" id="PTHR35333">
    <property type="entry name" value="BETA-LACTAMASE"/>
    <property type="match status" value="1"/>
</dbReference>
<dbReference type="Pfam" id="PF00768">
    <property type="entry name" value="Peptidase_S11"/>
    <property type="match status" value="1"/>
</dbReference>
<keyword evidence="6" id="KW-0961">Cell wall biogenesis/degradation</keyword>
<evidence type="ECO:0000256" key="1">
    <source>
        <dbReference type="ARBA" id="ARBA00007164"/>
    </source>
</evidence>
<evidence type="ECO:0000256" key="8">
    <source>
        <dbReference type="PIRSR" id="PIRSR618044-2"/>
    </source>
</evidence>
<dbReference type="EMBL" id="MGJL01000023">
    <property type="protein sequence ID" value="OGN07554.1"/>
    <property type="molecule type" value="Genomic_DNA"/>
</dbReference>
<feature type="active site" description="Proton acceptor" evidence="7">
    <location>
        <position position="102"/>
    </location>
</feature>
<keyword evidence="10" id="KW-1133">Transmembrane helix</keyword>